<evidence type="ECO:0000256" key="7">
    <source>
        <dbReference type="ARBA" id="ARBA00066661"/>
    </source>
</evidence>
<dbReference type="CDD" id="cd05301">
    <property type="entry name" value="GDH"/>
    <property type="match status" value="1"/>
</dbReference>
<dbReference type="EC" id="1.1.1.81" evidence="8"/>
<dbReference type="PANTHER" id="PTHR10996:SF178">
    <property type="entry name" value="2-HYDROXYACID DEHYDROGENASE YGL185C-RELATED"/>
    <property type="match status" value="1"/>
</dbReference>
<dbReference type="SUPFAM" id="SSF51735">
    <property type="entry name" value="NAD(P)-binding Rossmann-fold domains"/>
    <property type="match status" value="1"/>
</dbReference>
<evidence type="ECO:0000259" key="11">
    <source>
        <dbReference type="Pfam" id="PF00389"/>
    </source>
</evidence>
<dbReference type="InterPro" id="IPR029752">
    <property type="entry name" value="D-isomer_DH_CS1"/>
</dbReference>
<dbReference type="Pfam" id="PF00389">
    <property type="entry name" value="2-Hacid_dh"/>
    <property type="match status" value="1"/>
</dbReference>
<dbReference type="SUPFAM" id="SSF52283">
    <property type="entry name" value="Formate/glycerate dehydrogenase catalytic domain-like"/>
    <property type="match status" value="1"/>
</dbReference>
<dbReference type="KEGG" id="emar:D1013_12170"/>
<dbReference type="EMBL" id="CP032050">
    <property type="protein sequence ID" value="AYN68074.1"/>
    <property type="molecule type" value="Genomic_DNA"/>
</dbReference>
<dbReference type="FunFam" id="3.40.50.720:FF:000026">
    <property type="entry name" value="Glyoxylate/hydroxypyruvate reductase B"/>
    <property type="match status" value="1"/>
</dbReference>
<evidence type="ECO:0000256" key="10">
    <source>
        <dbReference type="RuleBase" id="RU003719"/>
    </source>
</evidence>
<evidence type="ECO:0000256" key="1">
    <source>
        <dbReference type="ARBA" id="ARBA00023002"/>
    </source>
</evidence>
<dbReference type="AlphaFoldDB" id="A0A3G2L718"/>
<evidence type="ECO:0000313" key="14">
    <source>
        <dbReference type="Proteomes" id="UP000276309"/>
    </source>
</evidence>
<evidence type="ECO:0000256" key="6">
    <source>
        <dbReference type="ARBA" id="ARBA00061278"/>
    </source>
</evidence>
<comment type="catalytic activity">
    <reaction evidence="3">
        <text>(R)-glycerate + NAD(+) = 3-hydroxypyruvate + NADH + H(+)</text>
        <dbReference type="Rhea" id="RHEA:17905"/>
        <dbReference type="ChEBI" id="CHEBI:15378"/>
        <dbReference type="ChEBI" id="CHEBI:16659"/>
        <dbReference type="ChEBI" id="CHEBI:17180"/>
        <dbReference type="ChEBI" id="CHEBI:57540"/>
        <dbReference type="ChEBI" id="CHEBI:57945"/>
        <dbReference type="EC" id="1.1.1.81"/>
    </reaction>
</comment>
<dbReference type="PANTHER" id="PTHR10996">
    <property type="entry name" value="2-HYDROXYACID DEHYDROGENASE-RELATED"/>
    <property type="match status" value="1"/>
</dbReference>
<comment type="catalytic activity">
    <reaction evidence="4">
        <text>(R)-glycerate + NADP(+) = 3-hydroxypyruvate + NADPH + H(+)</text>
        <dbReference type="Rhea" id="RHEA:18657"/>
        <dbReference type="ChEBI" id="CHEBI:15378"/>
        <dbReference type="ChEBI" id="CHEBI:16659"/>
        <dbReference type="ChEBI" id="CHEBI:17180"/>
        <dbReference type="ChEBI" id="CHEBI:57783"/>
        <dbReference type="ChEBI" id="CHEBI:58349"/>
        <dbReference type="EC" id="1.1.1.81"/>
    </reaction>
</comment>
<evidence type="ECO:0000256" key="8">
    <source>
        <dbReference type="ARBA" id="ARBA00066674"/>
    </source>
</evidence>
<accession>A0A3G2L718</accession>
<feature type="domain" description="D-isomer specific 2-hydroxyacid dehydrogenase NAD-binding" evidence="12">
    <location>
        <begin position="109"/>
        <end position="287"/>
    </location>
</feature>
<dbReference type="Pfam" id="PF02826">
    <property type="entry name" value="2-Hacid_dh_C"/>
    <property type="match status" value="1"/>
</dbReference>
<feature type="domain" description="D-isomer specific 2-hydroxyacid dehydrogenase catalytic" evidence="11">
    <location>
        <begin position="5"/>
        <end position="319"/>
    </location>
</feature>
<dbReference type="GO" id="GO:0005829">
    <property type="term" value="C:cytosol"/>
    <property type="evidence" value="ECO:0007669"/>
    <property type="project" value="TreeGrafter"/>
</dbReference>
<dbReference type="GO" id="GO:0051287">
    <property type="term" value="F:NAD binding"/>
    <property type="evidence" value="ECO:0007669"/>
    <property type="project" value="InterPro"/>
</dbReference>
<evidence type="ECO:0000256" key="9">
    <source>
        <dbReference type="ARBA" id="ARBA00073362"/>
    </source>
</evidence>
<dbReference type="InterPro" id="IPR006140">
    <property type="entry name" value="D-isomer_DH_NAD-bd"/>
</dbReference>
<keyword evidence="14" id="KW-1185">Reference proteome</keyword>
<dbReference type="RefSeq" id="WP_121849089.1">
    <property type="nucleotide sequence ID" value="NZ_CP032050.1"/>
</dbReference>
<evidence type="ECO:0000256" key="3">
    <source>
        <dbReference type="ARBA" id="ARBA00051801"/>
    </source>
</evidence>
<comment type="similarity">
    <text evidence="6">Belongs to the D-isomer specific 2-hydroxyacid dehydrogenase family. GhrB subfamily.</text>
</comment>
<dbReference type="GO" id="GO:0030267">
    <property type="term" value="F:glyoxylate reductase (NADPH) activity"/>
    <property type="evidence" value="ECO:0007669"/>
    <property type="project" value="UniProtKB-EC"/>
</dbReference>
<dbReference type="InterPro" id="IPR006139">
    <property type="entry name" value="D-isomer_2_OHA_DH_cat_dom"/>
</dbReference>
<dbReference type="InterPro" id="IPR036291">
    <property type="entry name" value="NAD(P)-bd_dom_sf"/>
</dbReference>
<dbReference type="InterPro" id="IPR050223">
    <property type="entry name" value="D-isomer_2-hydroxyacid_DH"/>
</dbReference>
<dbReference type="Proteomes" id="UP000276309">
    <property type="component" value="Chromosome"/>
</dbReference>
<evidence type="ECO:0000256" key="4">
    <source>
        <dbReference type="ARBA" id="ARBA00052239"/>
    </source>
</evidence>
<comment type="catalytic activity">
    <reaction evidence="5">
        <text>glycolate + NADP(+) = glyoxylate + NADPH + H(+)</text>
        <dbReference type="Rhea" id="RHEA:10992"/>
        <dbReference type="ChEBI" id="CHEBI:15378"/>
        <dbReference type="ChEBI" id="CHEBI:29805"/>
        <dbReference type="ChEBI" id="CHEBI:36655"/>
        <dbReference type="ChEBI" id="CHEBI:57783"/>
        <dbReference type="ChEBI" id="CHEBI:58349"/>
        <dbReference type="EC" id="1.1.1.79"/>
    </reaction>
</comment>
<keyword evidence="1 10" id="KW-0560">Oxidoreductase</keyword>
<dbReference type="PROSITE" id="PS00065">
    <property type="entry name" value="D_2_HYDROXYACID_DH_1"/>
    <property type="match status" value="1"/>
</dbReference>
<organism evidence="13 14">
    <name type="scientific">Euzebyella marina</name>
    <dbReference type="NCBI Taxonomy" id="1761453"/>
    <lineage>
        <taxon>Bacteria</taxon>
        <taxon>Pseudomonadati</taxon>
        <taxon>Bacteroidota</taxon>
        <taxon>Flavobacteriia</taxon>
        <taxon>Flavobacteriales</taxon>
        <taxon>Flavobacteriaceae</taxon>
        <taxon>Euzebyella</taxon>
    </lineage>
</organism>
<keyword evidence="2" id="KW-0520">NAD</keyword>
<reference evidence="13 14" key="1">
    <citation type="submission" date="2018-08" db="EMBL/GenBank/DDBJ databases">
        <title>The reduced genetic potential of extracellular carbohydrate catabolism in Euzebyella marina RN62, a Flavobacteriia bacterium isolated from the hadal water.</title>
        <authorList>
            <person name="Xue C."/>
        </authorList>
    </citation>
    <scope>NUCLEOTIDE SEQUENCE [LARGE SCALE GENOMIC DNA]</scope>
    <source>
        <strain evidence="13 14">RN62</strain>
    </source>
</reference>
<evidence type="ECO:0000313" key="13">
    <source>
        <dbReference type="EMBL" id="AYN68074.1"/>
    </source>
</evidence>
<dbReference type="Gene3D" id="3.40.50.720">
    <property type="entry name" value="NAD(P)-binding Rossmann-like Domain"/>
    <property type="match status" value="2"/>
</dbReference>
<evidence type="ECO:0000256" key="5">
    <source>
        <dbReference type="ARBA" id="ARBA00052769"/>
    </source>
</evidence>
<dbReference type="EC" id="1.1.1.79" evidence="7"/>
<dbReference type="OrthoDB" id="9777288at2"/>
<evidence type="ECO:0000259" key="12">
    <source>
        <dbReference type="Pfam" id="PF02826"/>
    </source>
</evidence>
<protein>
    <recommendedName>
        <fullName evidence="9">Glyoxylate/hydroxypyruvate reductase B</fullName>
        <ecNumber evidence="7">1.1.1.79</ecNumber>
        <ecNumber evidence="8">1.1.1.81</ecNumber>
    </recommendedName>
</protein>
<name>A0A3G2L718_9FLAO</name>
<dbReference type="GO" id="GO:0016618">
    <property type="term" value="F:hydroxypyruvate reductase [NAD(P)H] activity"/>
    <property type="evidence" value="ECO:0007669"/>
    <property type="project" value="UniProtKB-EC"/>
</dbReference>
<evidence type="ECO:0000256" key="2">
    <source>
        <dbReference type="ARBA" id="ARBA00023027"/>
    </source>
</evidence>
<gene>
    <name evidence="13" type="ORF">D1013_12170</name>
</gene>
<proteinExistence type="inferred from homology"/>
<sequence>MHVFVSLNIPDSGIDLMKEQGIKVTKWTEDMPMSQEQFVDHMSQFDALLSTSNFKIDAEFLKKNQHLQIISQYAVGYDNIDIKAATDLGIPVGNAPDSMTDATADTAFLLMLATSRKFLFHHKRIAKGDWKHFQPKSNLGIELKNKTLGIFGLGRIGLEFAKRCQGAYNMNIIYFNRSHNQGAEELLGAKKVSFEELLTASDVISAHCALTDETRHTFNKSAFEKMKSTAIFINTSRGAVHQESDLTDALKNGHIWGAGLDVTDPEPMNPSNPLLNMENVSISPHIGSATQEARNRMSIYAAENIIAKYKGEKIPYLINKEVK</sequence>